<organism evidence="3 4">
    <name type="scientific">Aedes albopictus</name>
    <name type="common">Asian tiger mosquito</name>
    <name type="synonym">Stegomyia albopicta</name>
    <dbReference type="NCBI Taxonomy" id="7160"/>
    <lineage>
        <taxon>Eukaryota</taxon>
        <taxon>Metazoa</taxon>
        <taxon>Ecdysozoa</taxon>
        <taxon>Arthropoda</taxon>
        <taxon>Hexapoda</taxon>
        <taxon>Insecta</taxon>
        <taxon>Pterygota</taxon>
        <taxon>Neoptera</taxon>
        <taxon>Endopterygota</taxon>
        <taxon>Diptera</taxon>
        <taxon>Nematocera</taxon>
        <taxon>Culicoidea</taxon>
        <taxon>Culicidae</taxon>
        <taxon>Culicinae</taxon>
        <taxon>Aedini</taxon>
        <taxon>Aedes</taxon>
        <taxon>Stegomyia</taxon>
    </lineage>
</organism>
<reference evidence="3" key="2">
    <citation type="submission" date="2025-05" db="UniProtKB">
        <authorList>
            <consortium name="EnsemblMetazoa"/>
        </authorList>
    </citation>
    <scope>IDENTIFICATION</scope>
    <source>
        <strain evidence="3">Foshan</strain>
    </source>
</reference>
<evidence type="ECO:0000313" key="3">
    <source>
        <dbReference type="EnsemblMetazoa" id="AALFPA23_013849.P20101"/>
    </source>
</evidence>
<evidence type="ECO:0000259" key="2">
    <source>
        <dbReference type="Pfam" id="PF16064"/>
    </source>
</evidence>
<dbReference type="Proteomes" id="UP000069940">
    <property type="component" value="Unassembled WGS sequence"/>
</dbReference>
<dbReference type="GeneID" id="109416666"/>
<feature type="domain" description="DUF4806" evidence="2">
    <location>
        <begin position="38"/>
        <end position="125"/>
    </location>
</feature>
<dbReference type="InterPro" id="IPR032071">
    <property type="entry name" value="DUF4806"/>
</dbReference>
<dbReference type="EnsemblMetazoa" id="AALFPA23_013849.R20101">
    <property type="protein sequence ID" value="AALFPA23_013849.P20101"/>
    <property type="gene ID" value="AALFPA23_013849"/>
</dbReference>
<feature type="region of interest" description="Disordered" evidence="1">
    <location>
        <begin position="6"/>
        <end position="31"/>
    </location>
</feature>
<dbReference type="RefSeq" id="XP_029723809.2">
    <property type="nucleotide sequence ID" value="XM_029867949.2"/>
</dbReference>
<dbReference type="Pfam" id="PF16064">
    <property type="entry name" value="DUF4806"/>
    <property type="match status" value="1"/>
</dbReference>
<accession>A0ABM1Z0K6</accession>
<evidence type="ECO:0000313" key="4">
    <source>
        <dbReference type="Proteomes" id="UP000069940"/>
    </source>
</evidence>
<protein>
    <recommendedName>
        <fullName evidence="2">DUF4806 domain-containing protein</fullName>
    </recommendedName>
</protein>
<keyword evidence="4" id="KW-1185">Reference proteome</keyword>
<proteinExistence type="predicted"/>
<feature type="compositionally biased region" description="Basic and acidic residues" evidence="1">
    <location>
        <begin position="9"/>
        <end position="20"/>
    </location>
</feature>
<name>A0ABM1Z0K6_AEDAL</name>
<evidence type="ECO:0000256" key="1">
    <source>
        <dbReference type="SAM" id="MobiDB-lite"/>
    </source>
</evidence>
<reference evidence="4" key="1">
    <citation type="journal article" date="2015" name="Proc. Natl. Acad. Sci. U.S.A.">
        <title>Genome sequence of the Asian Tiger mosquito, Aedes albopictus, reveals insights into its biology, genetics, and evolution.</title>
        <authorList>
            <person name="Chen X.G."/>
            <person name="Jiang X."/>
            <person name="Gu J."/>
            <person name="Xu M."/>
            <person name="Wu Y."/>
            <person name="Deng Y."/>
            <person name="Zhang C."/>
            <person name="Bonizzoni M."/>
            <person name="Dermauw W."/>
            <person name="Vontas J."/>
            <person name="Armbruster P."/>
            <person name="Huang X."/>
            <person name="Yang Y."/>
            <person name="Zhang H."/>
            <person name="He W."/>
            <person name="Peng H."/>
            <person name="Liu Y."/>
            <person name="Wu K."/>
            <person name="Chen J."/>
            <person name="Lirakis M."/>
            <person name="Topalis P."/>
            <person name="Van Leeuwen T."/>
            <person name="Hall A.B."/>
            <person name="Jiang X."/>
            <person name="Thorpe C."/>
            <person name="Mueller R.L."/>
            <person name="Sun C."/>
            <person name="Waterhouse R.M."/>
            <person name="Yan G."/>
            <person name="Tu Z.J."/>
            <person name="Fang X."/>
            <person name="James A.A."/>
        </authorList>
    </citation>
    <scope>NUCLEOTIDE SEQUENCE [LARGE SCALE GENOMIC DNA]</scope>
    <source>
        <strain evidence="4">Foshan</strain>
    </source>
</reference>
<sequence>MMIEICSDEATRHASDDDQSKTTSSTGGNTATRSLRLAGFTFPLKRAEDIERLEKAVRADPFIRKEYIRYVSSRVGDRPNISTHIRGLFCDRSLENYTYHGVSNPQYPRKAMKDYDIFTNCLLVAWEDDGITADELRMSLIKATQKAKQHLSSARYYKRYREQLLEKRKASWKSKKFTSE</sequence>